<dbReference type="Proteomes" id="UP000294545">
    <property type="component" value="Unassembled WGS sequence"/>
</dbReference>
<name>A0A4R1N572_9FIRM</name>
<feature type="region of interest" description="Disordered" evidence="1">
    <location>
        <begin position="1"/>
        <end position="60"/>
    </location>
</feature>
<comment type="caution">
    <text evidence="3">The sequence shown here is derived from an EMBL/GenBank/DDBJ whole genome shotgun (WGS) entry which is preliminary data.</text>
</comment>
<keyword evidence="2" id="KW-0472">Membrane</keyword>
<dbReference type="OrthoDB" id="9992946at2"/>
<evidence type="ECO:0000256" key="2">
    <source>
        <dbReference type="SAM" id="Phobius"/>
    </source>
</evidence>
<feature type="transmembrane region" description="Helical" evidence="2">
    <location>
        <begin position="62"/>
        <end position="83"/>
    </location>
</feature>
<reference evidence="3 4" key="1">
    <citation type="submission" date="2019-03" db="EMBL/GenBank/DDBJ databases">
        <title>Genomic Encyclopedia of Type Strains, Phase IV (KMG-IV): sequencing the most valuable type-strain genomes for metagenomic binning, comparative biology and taxonomic classification.</title>
        <authorList>
            <person name="Goeker M."/>
        </authorList>
    </citation>
    <scope>NUCLEOTIDE SEQUENCE [LARGE SCALE GENOMIC DNA]</scope>
    <source>
        <strain evidence="3 4">DSM 24176</strain>
    </source>
</reference>
<proteinExistence type="predicted"/>
<dbReference type="AlphaFoldDB" id="A0A4R1N572"/>
<organism evidence="3 4">
    <name type="scientific">Natranaerovirga hydrolytica</name>
    <dbReference type="NCBI Taxonomy" id="680378"/>
    <lineage>
        <taxon>Bacteria</taxon>
        <taxon>Bacillati</taxon>
        <taxon>Bacillota</taxon>
        <taxon>Clostridia</taxon>
        <taxon>Lachnospirales</taxon>
        <taxon>Natranaerovirgaceae</taxon>
        <taxon>Natranaerovirga</taxon>
    </lineage>
</organism>
<accession>A0A4R1N572</accession>
<protein>
    <submittedName>
        <fullName evidence="3">Uncharacterized protein</fullName>
    </submittedName>
</protein>
<keyword evidence="2" id="KW-0812">Transmembrane</keyword>
<evidence type="ECO:0000313" key="3">
    <source>
        <dbReference type="EMBL" id="TCK98129.1"/>
    </source>
</evidence>
<keyword evidence="2" id="KW-1133">Transmembrane helix</keyword>
<gene>
    <name evidence="3" type="ORF">EDC19_0547</name>
</gene>
<evidence type="ECO:0000313" key="4">
    <source>
        <dbReference type="Proteomes" id="UP000294545"/>
    </source>
</evidence>
<feature type="compositionally biased region" description="Low complexity" evidence="1">
    <location>
        <begin position="42"/>
        <end position="52"/>
    </location>
</feature>
<sequence>MENNSTQKKQKTYLASKSKGTSGTKRTKTPKSVSKTPHRSSARSQYARSQNRSRSRQPNEPTLNFFKVKTFISVILLIFIVVVSQTNVKIGDLASENLFDMLYYNEELNTLGNRFYTTYNETFKRLWNQ</sequence>
<keyword evidence="4" id="KW-1185">Reference proteome</keyword>
<dbReference type="RefSeq" id="WP_132280152.1">
    <property type="nucleotide sequence ID" value="NZ_SMGQ01000011.1"/>
</dbReference>
<dbReference type="EMBL" id="SMGQ01000011">
    <property type="protein sequence ID" value="TCK98129.1"/>
    <property type="molecule type" value="Genomic_DNA"/>
</dbReference>
<evidence type="ECO:0000256" key="1">
    <source>
        <dbReference type="SAM" id="MobiDB-lite"/>
    </source>
</evidence>